<sequence>MTRWFDIIDRDIEPYPDPDPFGTHNLECGYNAINWEGGLVFDGSGTFHGQLRVGHYAAEEYIIDATYDFDVIISPKPCSDWLETECELHDCWWWNGSCHDDQPKECGDLKNKSDCERWYCKWWNRICHGYDPPTCEDLDNQTDCELYKCYWYDGSCHTKKQQPEICDWIDAQGGPSALTPTLVVEIINSYIYGTSPSGYTFIPTVKQAV</sequence>
<proteinExistence type="predicted"/>
<gene>
    <name evidence="1" type="ORF">S06H3_35945</name>
</gene>
<organism evidence="1">
    <name type="scientific">marine sediment metagenome</name>
    <dbReference type="NCBI Taxonomy" id="412755"/>
    <lineage>
        <taxon>unclassified sequences</taxon>
        <taxon>metagenomes</taxon>
        <taxon>ecological metagenomes</taxon>
    </lineage>
</organism>
<feature type="non-terminal residue" evidence="1">
    <location>
        <position position="209"/>
    </location>
</feature>
<protein>
    <submittedName>
        <fullName evidence="1">Uncharacterized protein</fullName>
    </submittedName>
</protein>
<dbReference type="AlphaFoldDB" id="X1N9W3"/>
<comment type="caution">
    <text evidence="1">The sequence shown here is derived from an EMBL/GenBank/DDBJ whole genome shotgun (WGS) entry which is preliminary data.</text>
</comment>
<accession>X1N9W3</accession>
<name>X1N9W3_9ZZZZ</name>
<reference evidence="1" key="1">
    <citation type="journal article" date="2014" name="Front. Microbiol.">
        <title>High frequency of phylogenetically diverse reductive dehalogenase-homologous genes in deep subseafloor sedimentary metagenomes.</title>
        <authorList>
            <person name="Kawai M."/>
            <person name="Futagami T."/>
            <person name="Toyoda A."/>
            <person name="Takaki Y."/>
            <person name="Nishi S."/>
            <person name="Hori S."/>
            <person name="Arai W."/>
            <person name="Tsubouchi T."/>
            <person name="Morono Y."/>
            <person name="Uchiyama I."/>
            <person name="Ito T."/>
            <person name="Fujiyama A."/>
            <person name="Inagaki F."/>
            <person name="Takami H."/>
        </authorList>
    </citation>
    <scope>NUCLEOTIDE SEQUENCE</scope>
    <source>
        <strain evidence="1">Expedition CK06-06</strain>
    </source>
</reference>
<dbReference type="EMBL" id="BARV01021727">
    <property type="protein sequence ID" value="GAI26961.1"/>
    <property type="molecule type" value="Genomic_DNA"/>
</dbReference>
<evidence type="ECO:0000313" key="1">
    <source>
        <dbReference type="EMBL" id="GAI26961.1"/>
    </source>
</evidence>